<dbReference type="Proteomes" id="UP001145050">
    <property type="component" value="Unassembled WGS sequence"/>
</dbReference>
<accession>A0A9X3WPB7</accession>
<evidence type="ECO:0000313" key="2">
    <source>
        <dbReference type="Proteomes" id="UP001145050"/>
    </source>
</evidence>
<dbReference type="EMBL" id="JAMQKB010000001">
    <property type="protein sequence ID" value="MDC3423350.1"/>
    <property type="molecule type" value="Genomic_DNA"/>
</dbReference>
<dbReference type="AlphaFoldDB" id="A0A9X3WPB7"/>
<sequence>MNKKDIANFRKQFKVGNDLLKVSEIFNVYIMKESSDIYHHQSQPFEMLDEDQQELFINNFKKVLTGQLDEKLFELKFQSDVENTSQLILHKGLLGNSEDWKEQMIRIVEKMLKDKQYEMDIVVTFIRGEYLKPMKRRKEEAEESERDAVYSHSFILCSINKTQDPKKELLFDYVEKEFRYNVVVDPIINLNTPIAGFLFPCFTDNAADVNHILYSSGKAHEPDYPFIEEVLNGEEMMTAKEDKAVFEEIVKSVVGDQLNTSKLANVYDEINRVMEENEEEETPKLDYKDVEKVLKMSGLEETTPEKVEMAFKDVMDDEKYELKASSILPKYHSKSIKINTKVANIAISPQDLRYVRQVHSQGKRFIMIEVEEDTVIEGFTMLPEAYISKESKLNEK</sequence>
<evidence type="ECO:0000313" key="1">
    <source>
        <dbReference type="EMBL" id="MDC3423350.1"/>
    </source>
</evidence>
<proteinExistence type="predicted"/>
<gene>
    <name evidence="1" type="ORF">NC797_02365</name>
</gene>
<dbReference type="Pfam" id="PF14199">
    <property type="entry name" value="DUF4317"/>
    <property type="match status" value="1"/>
</dbReference>
<organism evidence="1 2">
    <name type="scientific">Terrihalobacillus insolitus</name>
    <dbReference type="NCBI Taxonomy" id="2950438"/>
    <lineage>
        <taxon>Bacteria</taxon>
        <taxon>Bacillati</taxon>
        <taxon>Bacillota</taxon>
        <taxon>Bacilli</taxon>
        <taxon>Bacillales</taxon>
        <taxon>Bacillaceae</taxon>
        <taxon>Terrihalobacillus</taxon>
    </lineage>
</organism>
<dbReference type="InterPro" id="IPR025466">
    <property type="entry name" value="DUF4317"/>
</dbReference>
<name>A0A9X3WPB7_9BACI</name>
<dbReference type="RefSeq" id="WP_272435222.1">
    <property type="nucleotide sequence ID" value="NZ_JAMQKB010000001.1"/>
</dbReference>
<protein>
    <submittedName>
        <fullName evidence="1">DUF4317 domain-containing protein</fullName>
    </submittedName>
</protein>
<comment type="caution">
    <text evidence="1">The sequence shown here is derived from an EMBL/GenBank/DDBJ whole genome shotgun (WGS) entry which is preliminary data.</text>
</comment>
<keyword evidence="2" id="KW-1185">Reference proteome</keyword>
<reference evidence="1" key="1">
    <citation type="submission" date="2022-06" db="EMBL/GenBank/DDBJ databases">
        <title>Aquibacillus sp. a new bacterium isolated from soil saline samples.</title>
        <authorList>
            <person name="Galisteo C."/>
            <person name="De La Haba R."/>
            <person name="Sanchez-Porro C."/>
            <person name="Ventosa A."/>
        </authorList>
    </citation>
    <scope>NUCLEOTIDE SEQUENCE</scope>
    <source>
        <strain evidence="1">3ASR75-11</strain>
    </source>
</reference>